<dbReference type="PIRSF" id="PIRSF017617">
    <property type="entry name" value="Thr_aldolase"/>
    <property type="match status" value="1"/>
</dbReference>
<comment type="cofactor">
    <cofactor evidence="1">
        <name>pyridoxal 5'-phosphate</name>
        <dbReference type="ChEBI" id="CHEBI:597326"/>
    </cofactor>
</comment>
<gene>
    <name evidence="8" type="ORF">FHR98_002556</name>
</gene>
<dbReference type="EMBL" id="JACHXA010000007">
    <property type="protein sequence ID" value="MBB3066251.1"/>
    <property type="molecule type" value="Genomic_DNA"/>
</dbReference>
<dbReference type="InterPro" id="IPR015424">
    <property type="entry name" value="PyrdxlP-dep_Trfase"/>
</dbReference>
<dbReference type="NCBIfam" id="NF007825">
    <property type="entry name" value="PRK10534.1"/>
    <property type="match status" value="1"/>
</dbReference>
<dbReference type="NCBIfam" id="NF041359">
    <property type="entry name" value="GntG_guanitoxin"/>
    <property type="match status" value="1"/>
</dbReference>
<keyword evidence="9" id="KW-1185">Reference proteome</keyword>
<comment type="similarity">
    <text evidence="2">Belongs to the threonine aldolase family.</text>
</comment>
<keyword evidence="4" id="KW-0663">Pyridoxal phosphate</keyword>
<dbReference type="GO" id="GO:0008732">
    <property type="term" value="F:L-allo-threonine aldolase activity"/>
    <property type="evidence" value="ECO:0007669"/>
    <property type="project" value="TreeGrafter"/>
</dbReference>
<dbReference type="Gene3D" id="3.90.1150.10">
    <property type="entry name" value="Aspartate Aminotransferase, domain 1"/>
    <property type="match status" value="1"/>
</dbReference>
<dbReference type="FunFam" id="3.40.640.10:FF:000030">
    <property type="entry name" value="Low-specificity L-threonine aldolase"/>
    <property type="match status" value="1"/>
</dbReference>
<dbReference type="Proteomes" id="UP000581135">
    <property type="component" value="Unassembled WGS sequence"/>
</dbReference>
<keyword evidence="5 8" id="KW-0456">Lyase</keyword>
<dbReference type="EC" id="4.1.2.5" evidence="8"/>
<feature type="modified residue" description="N6-(pyridoxal phosphate)lysine" evidence="6">
    <location>
        <position position="210"/>
    </location>
</feature>
<proteinExistence type="inferred from homology"/>
<feature type="domain" description="Aromatic amino acid beta-eliminating lyase/threonine aldolase" evidence="7">
    <location>
        <begin position="16"/>
        <end position="296"/>
    </location>
</feature>
<dbReference type="Gene3D" id="3.40.640.10">
    <property type="entry name" value="Type I PLP-dependent aspartate aminotransferase-like (Major domain)"/>
    <property type="match status" value="1"/>
</dbReference>
<dbReference type="PANTHER" id="PTHR48097">
    <property type="entry name" value="L-THREONINE ALDOLASE-RELATED"/>
    <property type="match status" value="1"/>
</dbReference>
<evidence type="ECO:0000256" key="5">
    <source>
        <dbReference type="ARBA" id="ARBA00023239"/>
    </source>
</evidence>
<reference evidence="8 9" key="1">
    <citation type="submission" date="2020-08" db="EMBL/GenBank/DDBJ databases">
        <title>Genomic Encyclopedia of Type Strains, Phase III (KMG-III): the genomes of soil and plant-associated and newly described type strains.</title>
        <authorList>
            <person name="Whitman W."/>
        </authorList>
    </citation>
    <scope>NUCLEOTIDE SEQUENCE [LARGE SCALE GENOMIC DNA]</scope>
    <source>
        <strain evidence="8 9">CECT 8803</strain>
    </source>
</reference>
<organism evidence="8 9">
    <name type="scientific">Limibacillus halophilus</name>
    <dbReference type="NCBI Taxonomy" id="1579333"/>
    <lineage>
        <taxon>Bacteria</taxon>
        <taxon>Pseudomonadati</taxon>
        <taxon>Pseudomonadota</taxon>
        <taxon>Alphaproteobacteria</taxon>
        <taxon>Rhodospirillales</taxon>
        <taxon>Rhodovibrionaceae</taxon>
        <taxon>Limibacillus</taxon>
    </lineage>
</organism>
<dbReference type="InterPro" id="IPR001597">
    <property type="entry name" value="ArAA_b-elim_lyase/Thr_aldolase"/>
</dbReference>
<evidence type="ECO:0000256" key="4">
    <source>
        <dbReference type="ARBA" id="ARBA00022898"/>
    </source>
</evidence>
<dbReference type="Pfam" id="PF01212">
    <property type="entry name" value="Beta_elim_lyase"/>
    <property type="match status" value="1"/>
</dbReference>
<evidence type="ECO:0000256" key="3">
    <source>
        <dbReference type="ARBA" id="ARBA00011881"/>
    </source>
</evidence>
<evidence type="ECO:0000256" key="6">
    <source>
        <dbReference type="PIRSR" id="PIRSR017617-1"/>
    </source>
</evidence>
<comment type="subunit">
    <text evidence="3">Homotetramer.</text>
</comment>
<dbReference type="SUPFAM" id="SSF53383">
    <property type="entry name" value="PLP-dependent transferases"/>
    <property type="match status" value="1"/>
</dbReference>
<sequence length="351" mass="36904">MTQANQTPDSGITIVDLRSDTVTQPSEGMRAAMAAAIVGDDVYGEDPTVAALEEKGAALLGKQTALFFPSGTQSNLAALLTHCGRGEEYIAGDRYHVYTSEAGGAAVLGGIMPCPIATQADGGLDPEAVRAAIKPDDPHYPVTRLLCLENSVSGKVLSPDRIAGPAAVAAKAGLRVHLDGARLFNAAVALNIQASELAAPADSVSICLSKGLGAPAGTLLVGAEDFIAAARRQRKILGGALRQVGVLAACGLYALENNIQRLAEDHRRAALLAGALAQFDGLEVQRQAAPSNMVFITPRTEDHAALTLYLRDKGILIGGQRPTIRLVLHKDIDDDGLERCCAAFRQFYRYR</sequence>
<dbReference type="GO" id="GO:0005829">
    <property type="term" value="C:cytosol"/>
    <property type="evidence" value="ECO:0007669"/>
    <property type="project" value="TreeGrafter"/>
</dbReference>
<dbReference type="InterPro" id="IPR015421">
    <property type="entry name" value="PyrdxlP-dep_Trfase_major"/>
</dbReference>
<evidence type="ECO:0000313" key="9">
    <source>
        <dbReference type="Proteomes" id="UP000581135"/>
    </source>
</evidence>
<protein>
    <submittedName>
        <fullName evidence="8">Threonine aldolase</fullName>
        <ecNumber evidence="8">4.1.2.5</ecNumber>
    </submittedName>
</protein>
<dbReference type="InterPro" id="IPR015422">
    <property type="entry name" value="PyrdxlP-dep_Trfase_small"/>
</dbReference>
<dbReference type="RefSeq" id="WP_183417068.1">
    <property type="nucleotide sequence ID" value="NZ_JACHXA010000007.1"/>
</dbReference>
<accession>A0A839STY0</accession>
<evidence type="ECO:0000313" key="8">
    <source>
        <dbReference type="EMBL" id="MBB3066251.1"/>
    </source>
</evidence>
<dbReference type="AlphaFoldDB" id="A0A839STY0"/>
<evidence type="ECO:0000259" key="7">
    <source>
        <dbReference type="Pfam" id="PF01212"/>
    </source>
</evidence>
<dbReference type="GO" id="GO:0006567">
    <property type="term" value="P:L-threonine catabolic process"/>
    <property type="evidence" value="ECO:0007669"/>
    <property type="project" value="TreeGrafter"/>
</dbReference>
<dbReference type="InterPro" id="IPR023603">
    <property type="entry name" value="Low_specificity_L-TA-like"/>
</dbReference>
<evidence type="ECO:0000256" key="1">
    <source>
        <dbReference type="ARBA" id="ARBA00001933"/>
    </source>
</evidence>
<comment type="caution">
    <text evidence="8">The sequence shown here is derived from an EMBL/GenBank/DDBJ whole genome shotgun (WGS) entry which is preliminary data.</text>
</comment>
<dbReference type="GO" id="GO:0006545">
    <property type="term" value="P:glycine biosynthetic process"/>
    <property type="evidence" value="ECO:0007669"/>
    <property type="project" value="TreeGrafter"/>
</dbReference>
<evidence type="ECO:0000256" key="2">
    <source>
        <dbReference type="ARBA" id="ARBA00006966"/>
    </source>
</evidence>
<dbReference type="PANTHER" id="PTHR48097:SF9">
    <property type="entry name" value="L-THREONINE ALDOLASE"/>
    <property type="match status" value="1"/>
</dbReference>
<name>A0A839STY0_9PROT</name>